<evidence type="ECO:0000256" key="1">
    <source>
        <dbReference type="SAM" id="Phobius"/>
    </source>
</evidence>
<reference evidence="2" key="1">
    <citation type="submission" date="2014-09" db="EMBL/GenBank/DDBJ databases">
        <authorList>
            <person name="Magalhaes I.L.F."/>
            <person name="Oliveira U."/>
            <person name="Santos F.R."/>
            <person name="Vidigal T.H.D.A."/>
            <person name="Brescovit A.D."/>
            <person name="Santos A.J."/>
        </authorList>
    </citation>
    <scope>NUCLEOTIDE SEQUENCE</scope>
    <source>
        <tissue evidence="2">Shoot tissue taken approximately 20 cm above the soil surface</tissue>
    </source>
</reference>
<evidence type="ECO:0000313" key="2">
    <source>
        <dbReference type="EMBL" id="JAD48748.1"/>
    </source>
</evidence>
<proteinExistence type="predicted"/>
<name>A0A0A9AFU5_ARUDO</name>
<dbReference type="AlphaFoldDB" id="A0A0A9AFU5"/>
<feature type="transmembrane region" description="Helical" evidence="1">
    <location>
        <begin position="18"/>
        <end position="37"/>
    </location>
</feature>
<protein>
    <submittedName>
        <fullName evidence="2">Uncharacterized protein</fullName>
    </submittedName>
</protein>
<organism evidence="2">
    <name type="scientific">Arundo donax</name>
    <name type="common">Giant reed</name>
    <name type="synonym">Donax arundinaceus</name>
    <dbReference type="NCBI Taxonomy" id="35708"/>
    <lineage>
        <taxon>Eukaryota</taxon>
        <taxon>Viridiplantae</taxon>
        <taxon>Streptophyta</taxon>
        <taxon>Embryophyta</taxon>
        <taxon>Tracheophyta</taxon>
        <taxon>Spermatophyta</taxon>
        <taxon>Magnoliopsida</taxon>
        <taxon>Liliopsida</taxon>
        <taxon>Poales</taxon>
        <taxon>Poaceae</taxon>
        <taxon>PACMAD clade</taxon>
        <taxon>Arundinoideae</taxon>
        <taxon>Arundineae</taxon>
        <taxon>Arundo</taxon>
    </lineage>
</organism>
<keyword evidence="1" id="KW-1133">Transmembrane helix</keyword>
<dbReference type="EMBL" id="GBRH01249147">
    <property type="protein sequence ID" value="JAD48748.1"/>
    <property type="molecule type" value="Transcribed_RNA"/>
</dbReference>
<keyword evidence="1" id="KW-0812">Transmembrane</keyword>
<keyword evidence="1" id="KW-0472">Membrane</keyword>
<accession>A0A0A9AFU5</accession>
<sequence>MFKCRKPPSQACVHHAHWITYLTIFLSAYFMASRALYGTYNFLRPEICKMARGVKLRMMLFMKV</sequence>
<reference evidence="2" key="2">
    <citation type="journal article" date="2015" name="Data Brief">
        <title>Shoot transcriptome of the giant reed, Arundo donax.</title>
        <authorList>
            <person name="Barrero R.A."/>
            <person name="Guerrero F.D."/>
            <person name="Moolhuijzen P."/>
            <person name="Goolsby J.A."/>
            <person name="Tidwell J."/>
            <person name="Bellgard S.E."/>
            <person name="Bellgard M.I."/>
        </authorList>
    </citation>
    <scope>NUCLEOTIDE SEQUENCE</scope>
    <source>
        <tissue evidence="2">Shoot tissue taken approximately 20 cm above the soil surface</tissue>
    </source>
</reference>